<dbReference type="SUPFAM" id="SSF47384">
    <property type="entry name" value="Homodimeric domain of signal transducing histidine kinase"/>
    <property type="match status" value="1"/>
</dbReference>
<gene>
    <name evidence="10" type="ORF">SAMN02745674_02231</name>
</gene>
<dbReference type="EC" id="2.7.13.3" evidence="2"/>
<dbReference type="InterPro" id="IPR036890">
    <property type="entry name" value="HATPase_C_sf"/>
</dbReference>
<evidence type="ECO:0000313" key="11">
    <source>
        <dbReference type="Proteomes" id="UP000190061"/>
    </source>
</evidence>
<evidence type="ECO:0000256" key="6">
    <source>
        <dbReference type="ARBA" id="ARBA00022777"/>
    </source>
</evidence>
<evidence type="ECO:0000256" key="5">
    <source>
        <dbReference type="ARBA" id="ARBA00022692"/>
    </source>
</evidence>
<reference evidence="10 11" key="1">
    <citation type="submission" date="2017-02" db="EMBL/GenBank/DDBJ databases">
        <authorList>
            <person name="Peterson S.W."/>
        </authorList>
    </citation>
    <scope>NUCLEOTIDE SEQUENCE [LARGE SCALE GENOMIC DNA]</scope>
    <source>
        <strain evidence="10 11">DSM 21749</strain>
    </source>
</reference>
<dbReference type="PANTHER" id="PTHR45436:SF16">
    <property type="entry name" value="HISTIDINE KINASE"/>
    <property type="match status" value="1"/>
</dbReference>
<dbReference type="AlphaFoldDB" id="A0A1T4RL37"/>
<dbReference type="EMBL" id="FUXP01000009">
    <property type="protein sequence ID" value="SKA16391.1"/>
    <property type="molecule type" value="Genomic_DNA"/>
</dbReference>
<sequence>MKVRPRLQRSLTVGVLVYVVLLSLVVIGQGWLINERAERLAWESLLAIEMDYFIDRARDPGWTPRDSGAMDFFTEGDGPQAPPALQGLGPGLHDEVRVEGREVVALVRVSEGRRFVLTLDITDFERTEHEQLRLLALTSLVAVALLGVVVAWGVARMMAPLRDLAQRIARLRPDLPGQEVVVPDGASAELAVIADALNLYLDRHDQFVERERGFIDSTSHELRTPVAVILGASELALESDMPPPARAQVQRIQRTARNIEELTSALLVLAKDPEKLARTSDLIELDQLLPDIVADHRHLCEDKALSLEIPTLAPCKVVAPITIVQVAVGNLLRNAIENSDTGVITIELQAGARVVVEDPGHGMSPEQIAALYGRGARSRSPGGGIGLDLVARLCSHLGWRLRIVPREDGRGTRATLDLGSSVPPS</sequence>
<dbReference type="GO" id="GO:0000155">
    <property type="term" value="F:phosphorelay sensor kinase activity"/>
    <property type="evidence" value="ECO:0007669"/>
    <property type="project" value="InterPro"/>
</dbReference>
<keyword evidence="3" id="KW-0597">Phosphoprotein</keyword>
<dbReference type="OrthoDB" id="9121563at2"/>
<protein>
    <recommendedName>
        <fullName evidence="2">histidine kinase</fullName>
        <ecNumber evidence="2">2.7.13.3</ecNumber>
    </recommendedName>
</protein>
<accession>A0A1T4RL37</accession>
<dbReference type="SMART" id="SM00387">
    <property type="entry name" value="HATPase_c"/>
    <property type="match status" value="1"/>
</dbReference>
<dbReference type="Proteomes" id="UP000190061">
    <property type="component" value="Unassembled WGS sequence"/>
</dbReference>
<keyword evidence="7 8" id="KW-1133">Transmembrane helix</keyword>
<evidence type="ECO:0000259" key="9">
    <source>
        <dbReference type="PROSITE" id="PS50109"/>
    </source>
</evidence>
<evidence type="ECO:0000256" key="7">
    <source>
        <dbReference type="ARBA" id="ARBA00022989"/>
    </source>
</evidence>
<organism evidence="10 11">
    <name type="scientific">Lysobacter spongiicola DSM 21749</name>
    <dbReference type="NCBI Taxonomy" id="1122188"/>
    <lineage>
        <taxon>Bacteria</taxon>
        <taxon>Pseudomonadati</taxon>
        <taxon>Pseudomonadota</taxon>
        <taxon>Gammaproteobacteria</taxon>
        <taxon>Lysobacterales</taxon>
        <taxon>Lysobacteraceae</taxon>
        <taxon>Novilysobacter</taxon>
    </lineage>
</organism>
<dbReference type="CDD" id="cd00082">
    <property type="entry name" value="HisKA"/>
    <property type="match status" value="1"/>
</dbReference>
<evidence type="ECO:0000256" key="1">
    <source>
        <dbReference type="ARBA" id="ARBA00000085"/>
    </source>
</evidence>
<keyword evidence="11" id="KW-1185">Reference proteome</keyword>
<dbReference type="PROSITE" id="PS50109">
    <property type="entry name" value="HIS_KIN"/>
    <property type="match status" value="1"/>
</dbReference>
<dbReference type="Gene3D" id="3.30.565.10">
    <property type="entry name" value="Histidine kinase-like ATPase, C-terminal domain"/>
    <property type="match status" value="1"/>
</dbReference>
<name>A0A1T4RL37_9GAMM</name>
<proteinExistence type="predicted"/>
<dbReference type="STRING" id="1122188.SAMN02745674_02231"/>
<evidence type="ECO:0000256" key="3">
    <source>
        <dbReference type="ARBA" id="ARBA00022553"/>
    </source>
</evidence>
<dbReference type="InterPro" id="IPR005467">
    <property type="entry name" value="His_kinase_dom"/>
</dbReference>
<keyword evidence="8" id="KW-0472">Membrane</keyword>
<dbReference type="Pfam" id="PF00512">
    <property type="entry name" value="HisKA"/>
    <property type="match status" value="1"/>
</dbReference>
<dbReference type="InterPro" id="IPR003661">
    <property type="entry name" value="HisK_dim/P_dom"/>
</dbReference>
<dbReference type="InterPro" id="IPR050428">
    <property type="entry name" value="TCS_sensor_his_kinase"/>
</dbReference>
<keyword evidence="4" id="KW-0808">Transferase</keyword>
<feature type="transmembrane region" description="Helical" evidence="8">
    <location>
        <begin position="134"/>
        <end position="155"/>
    </location>
</feature>
<evidence type="ECO:0000256" key="4">
    <source>
        <dbReference type="ARBA" id="ARBA00022679"/>
    </source>
</evidence>
<comment type="catalytic activity">
    <reaction evidence="1">
        <text>ATP + protein L-histidine = ADP + protein N-phospho-L-histidine.</text>
        <dbReference type="EC" id="2.7.13.3"/>
    </reaction>
</comment>
<feature type="domain" description="Histidine kinase" evidence="9">
    <location>
        <begin position="217"/>
        <end position="422"/>
    </location>
</feature>
<dbReference type="Pfam" id="PF02518">
    <property type="entry name" value="HATPase_c"/>
    <property type="match status" value="1"/>
</dbReference>
<evidence type="ECO:0000313" key="10">
    <source>
        <dbReference type="EMBL" id="SKA16391.1"/>
    </source>
</evidence>
<dbReference type="InterPro" id="IPR036097">
    <property type="entry name" value="HisK_dim/P_sf"/>
</dbReference>
<keyword evidence="5 8" id="KW-0812">Transmembrane</keyword>
<dbReference type="RefSeq" id="WP_078758786.1">
    <property type="nucleotide sequence ID" value="NZ_FUXP01000009.1"/>
</dbReference>
<dbReference type="GO" id="GO:0005886">
    <property type="term" value="C:plasma membrane"/>
    <property type="evidence" value="ECO:0007669"/>
    <property type="project" value="TreeGrafter"/>
</dbReference>
<dbReference type="InterPro" id="IPR003594">
    <property type="entry name" value="HATPase_dom"/>
</dbReference>
<dbReference type="SMART" id="SM00388">
    <property type="entry name" value="HisKA"/>
    <property type="match status" value="1"/>
</dbReference>
<evidence type="ECO:0000256" key="2">
    <source>
        <dbReference type="ARBA" id="ARBA00012438"/>
    </source>
</evidence>
<dbReference type="PANTHER" id="PTHR45436">
    <property type="entry name" value="SENSOR HISTIDINE KINASE YKOH"/>
    <property type="match status" value="1"/>
</dbReference>
<keyword evidence="6 10" id="KW-0418">Kinase</keyword>
<feature type="transmembrane region" description="Helical" evidence="8">
    <location>
        <begin position="12"/>
        <end position="33"/>
    </location>
</feature>
<evidence type="ECO:0000256" key="8">
    <source>
        <dbReference type="SAM" id="Phobius"/>
    </source>
</evidence>
<dbReference type="Gene3D" id="1.10.287.130">
    <property type="match status" value="1"/>
</dbReference>
<dbReference type="SUPFAM" id="SSF55874">
    <property type="entry name" value="ATPase domain of HSP90 chaperone/DNA topoisomerase II/histidine kinase"/>
    <property type="match status" value="1"/>
</dbReference>